<dbReference type="Proteomes" id="UP000008631">
    <property type="component" value="Chromosome"/>
</dbReference>
<dbReference type="HOGENOM" id="CLU_3252694_0_0_0"/>
<evidence type="ECO:0000313" key="1">
    <source>
        <dbReference type="EMBL" id="ADV63501.1"/>
    </source>
</evidence>
<proteinExistence type="predicted"/>
<dbReference type="STRING" id="575540.Isop_2936"/>
<dbReference type="InParanoid" id="E8R271"/>
<dbReference type="KEGG" id="ipa:Isop_2936"/>
<reference evidence="1 2" key="2">
    <citation type="journal article" date="2011" name="Stand. Genomic Sci.">
        <title>Complete genome sequence of Isosphaera pallida type strain (IS1B).</title>
        <authorList>
            <consortium name="US DOE Joint Genome Institute (JGI-PGF)"/>
            <person name="Goker M."/>
            <person name="Cleland D."/>
            <person name="Saunders E."/>
            <person name="Lapidus A."/>
            <person name="Nolan M."/>
            <person name="Lucas S."/>
            <person name="Hammon N."/>
            <person name="Deshpande S."/>
            <person name="Cheng J.F."/>
            <person name="Tapia R."/>
            <person name="Han C."/>
            <person name="Goodwin L."/>
            <person name="Pitluck S."/>
            <person name="Liolios K."/>
            <person name="Pagani I."/>
            <person name="Ivanova N."/>
            <person name="Mavromatis K."/>
            <person name="Pati A."/>
            <person name="Chen A."/>
            <person name="Palaniappan K."/>
            <person name="Land M."/>
            <person name="Hauser L."/>
            <person name="Chang Y.J."/>
            <person name="Jeffries C.D."/>
            <person name="Detter J.C."/>
            <person name="Beck B."/>
            <person name="Woyke T."/>
            <person name="Bristow J."/>
            <person name="Eisen J.A."/>
            <person name="Markowitz V."/>
            <person name="Hugenholtz P."/>
            <person name="Kyrpides N.C."/>
            <person name="Klenk H.P."/>
        </authorList>
    </citation>
    <scope>NUCLEOTIDE SEQUENCE [LARGE SCALE GENOMIC DNA]</scope>
    <source>
        <strain evidence="2">ATCC 43644 / DSM 9630 / IS1B</strain>
    </source>
</reference>
<protein>
    <submittedName>
        <fullName evidence="1">Uncharacterized protein</fullName>
    </submittedName>
</protein>
<dbReference type="EMBL" id="CP002353">
    <property type="protein sequence ID" value="ADV63501.1"/>
    <property type="molecule type" value="Genomic_DNA"/>
</dbReference>
<sequence length="42" mass="4868">MIDQQVEFPFGFISWGFHLIFTLLPFDEAGSKFCQRSLSILT</sequence>
<keyword evidence="2" id="KW-1185">Reference proteome</keyword>
<accession>E8R271</accession>
<evidence type="ECO:0000313" key="2">
    <source>
        <dbReference type="Proteomes" id="UP000008631"/>
    </source>
</evidence>
<gene>
    <name evidence="1" type="ordered locus">Isop_2936</name>
</gene>
<dbReference type="AlphaFoldDB" id="E8R271"/>
<organism evidence="1 2">
    <name type="scientific">Isosphaera pallida (strain ATCC 43644 / DSM 9630 / IS1B)</name>
    <dbReference type="NCBI Taxonomy" id="575540"/>
    <lineage>
        <taxon>Bacteria</taxon>
        <taxon>Pseudomonadati</taxon>
        <taxon>Planctomycetota</taxon>
        <taxon>Planctomycetia</taxon>
        <taxon>Isosphaerales</taxon>
        <taxon>Isosphaeraceae</taxon>
        <taxon>Isosphaera</taxon>
    </lineage>
</organism>
<name>E8R271_ISOPI</name>
<reference key="1">
    <citation type="submission" date="2010-11" db="EMBL/GenBank/DDBJ databases">
        <title>The complete sequence of chromosome of Isophaera pallida ATCC 43644.</title>
        <authorList>
            <consortium name="US DOE Joint Genome Institute (JGI-PGF)"/>
            <person name="Lucas S."/>
            <person name="Copeland A."/>
            <person name="Lapidus A."/>
            <person name="Bruce D."/>
            <person name="Goodwin L."/>
            <person name="Pitluck S."/>
            <person name="Kyrpides N."/>
            <person name="Mavromatis K."/>
            <person name="Pagani I."/>
            <person name="Ivanova N."/>
            <person name="Saunders E."/>
            <person name="Brettin T."/>
            <person name="Detter J.C."/>
            <person name="Han C."/>
            <person name="Tapia R."/>
            <person name="Land M."/>
            <person name="Hauser L."/>
            <person name="Markowitz V."/>
            <person name="Cheng J.-F."/>
            <person name="Hugenholtz P."/>
            <person name="Woyke T."/>
            <person name="Wu D."/>
            <person name="Eisen J.A."/>
        </authorList>
    </citation>
    <scope>NUCLEOTIDE SEQUENCE</scope>
    <source>
        <strain>ATCC 43644</strain>
    </source>
</reference>